<accession>A0A0F5YE65</accession>
<evidence type="ECO:0000256" key="1">
    <source>
        <dbReference type="ARBA" id="ARBA00004651"/>
    </source>
</evidence>
<dbReference type="Pfam" id="PF00924">
    <property type="entry name" value="MS_channel_2nd"/>
    <property type="match status" value="1"/>
</dbReference>
<keyword evidence="3" id="KW-1003">Cell membrane</keyword>
<feature type="transmembrane region" description="Helical" evidence="7">
    <location>
        <begin position="103"/>
        <end position="131"/>
    </location>
</feature>
<dbReference type="PATRIC" id="fig|1637645.4.peg.1645"/>
<evidence type="ECO:0000256" key="4">
    <source>
        <dbReference type="ARBA" id="ARBA00022692"/>
    </source>
</evidence>
<comment type="similarity">
    <text evidence="2">Belongs to the MscS (TC 1.A.23) family.</text>
</comment>
<dbReference type="GO" id="GO:0055085">
    <property type="term" value="P:transmembrane transport"/>
    <property type="evidence" value="ECO:0007669"/>
    <property type="project" value="InterPro"/>
</dbReference>
<evidence type="ECO:0000256" key="2">
    <source>
        <dbReference type="ARBA" id="ARBA00008017"/>
    </source>
</evidence>
<dbReference type="OrthoDB" id="450694at2"/>
<reference evidence="10 11" key="1">
    <citation type="submission" date="2015-06" db="EMBL/GenBank/DDBJ databases">
        <title>Draft genome assembly of filamentous brackish cyanobacterium Limnoraphis robusta strain CS-951.</title>
        <authorList>
            <person name="Willis A."/>
            <person name="Parks M."/>
            <person name="Burford M.A."/>
        </authorList>
    </citation>
    <scope>NUCLEOTIDE SEQUENCE [LARGE SCALE GENOMIC DNA]</scope>
    <source>
        <strain evidence="10 11">CS-951</strain>
    </source>
</reference>
<dbReference type="Gene3D" id="2.30.30.60">
    <property type="match status" value="1"/>
</dbReference>
<evidence type="ECO:0000313" key="11">
    <source>
        <dbReference type="Proteomes" id="UP000033607"/>
    </source>
</evidence>
<dbReference type="PANTHER" id="PTHR30566">
    <property type="entry name" value="YNAI-RELATED MECHANOSENSITIVE ION CHANNEL"/>
    <property type="match status" value="1"/>
</dbReference>
<evidence type="ECO:0000259" key="8">
    <source>
        <dbReference type="Pfam" id="PF00924"/>
    </source>
</evidence>
<feature type="transmembrane region" description="Helical" evidence="7">
    <location>
        <begin position="62"/>
        <end position="83"/>
    </location>
</feature>
<evidence type="ECO:0000313" key="10">
    <source>
        <dbReference type="EMBL" id="KKD37048.2"/>
    </source>
</evidence>
<evidence type="ECO:0000256" key="6">
    <source>
        <dbReference type="ARBA" id="ARBA00023136"/>
    </source>
</evidence>
<feature type="transmembrane region" description="Helical" evidence="7">
    <location>
        <begin position="165"/>
        <end position="188"/>
    </location>
</feature>
<sequence length="375" mass="41821">MEALWNSLSNININYSGIPIGKIVTVIIILTLTQTLRRFLISVVIKTIERFTSKTETTLDDELIAIIKPALSWLILIAGFWIVKEILAAEIGPNLIQTINRPLTLIVVFIVAYVVYRASSIFGQIIANVVLHTETELDELLRPLMPKIFQAAAIIVIAIKASEIFLGQSAAALVGLLGGAGITLGLLLKDIVYDWFCTVIVYSDNLYREGDWVGIVGVPGFVQIMKIGFRTTTLHVYQWGSILKMPNSKMIGGIVENWSQNPGSELKWGINLQLKIDGISSKKTARICDTIKEATQSIEGLSKEVIVRFSNIENNARVIKIVVFVNNENLYFDVEKNLNLAILEILENEGIDFLYVDLRTEPEKFKQQSEKAANN</sequence>
<gene>
    <name evidence="10" type="ORF">WN50_16325</name>
</gene>
<feature type="transmembrane region" description="Helical" evidence="7">
    <location>
        <begin position="143"/>
        <end position="159"/>
    </location>
</feature>
<dbReference type="InterPro" id="IPR006685">
    <property type="entry name" value="MscS_channel_2nd"/>
</dbReference>
<dbReference type="EMBL" id="LATL02000083">
    <property type="protein sequence ID" value="KKD37048.2"/>
    <property type="molecule type" value="Genomic_DNA"/>
</dbReference>
<protein>
    <submittedName>
        <fullName evidence="10">Mechanosensitive ion channel protein MscS</fullName>
    </submittedName>
</protein>
<dbReference type="Proteomes" id="UP000033607">
    <property type="component" value="Unassembled WGS sequence"/>
</dbReference>
<dbReference type="PANTHER" id="PTHR30566:SF5">
    <property type="entry name" value="MECHANOSENSITIVE ION CHANNEL PROTEIN 1, MITOCHONDRIAL-RELATED"/>
    <property type="match status" value="1"/>
</dbReference>
<keyword evidence="6 7" id="KW-0472">Membrane</keyword>
<dbReference type="InterPro" id="IPR023408">
    <property type="entry name" value="MscS_beta-dom_sf"/>
</dbReference>
<dbReference type="InterPro" id="IPR010920">
    <property type="entry name" value="LSM_dom_sf"/>
</dbReference>
<dbReference type="Gene3D" id="1.10.287.1260">
    <property type="match status" value="1"/>
</dbReference>
<dbReference type="Pfam" id="PF21082">
    <property type="entry name" value="MS_channel_3rd"/>
    <property type="match status" value="1"/>
</dbReference>
<proteinExistence type="inferred from homology"/>
<dbReference type="InterPro" id="IPR011066">
    <property type="entry name" value="MscS_channel_C_sf"/>
</dbReference>
<evidence type="ECO:0000256" key="7">
    <source>
        <dbReference type="SAM" id="Phobius"/>
    </source>
</evidence>
<dbReference type="SUPFAM" id="SSF50182">
    <property type="entry name" value="Sm-like ribonucleoproteins"/>
    <property type="match status" value="1"/>
</dbReference>
<keyword evidence="5 7" id="KW-1133">Transmembrane helix</keyword>
<dbReference type="SUPFAM" id="SSF82689">
    <property type="entry name" value="Mechanosensitive channel protein MscS (YggB), C-terminal domain"/>
    <property type="match status" value="1"/>
</dbReference>
<dbReference type="Gene3D" id="3.30.70.100">
    <property type="match status" value="1"/>
</dbReference>
<comment type="subcellular location">
    <subcellularLocation>
        <location evidence="1">Cell membrane</location>
        <topology evidence="1">Multi-pass membrane protein</topology>
    </subcellularLocation>
</comment>
<feature type="domain" description="Mechanosensitive ion channel MscS" evidence="8">
    <location>
        <begin position="191"/>
        <end position="259"/>
    </location>
</feature>
<dbReference type="GO" id="GO:0005886">
    <property type="term" value="C:plasma membrane"/>
    <property type="evidence" value="ECO:0007669"/>
    <property type="project" value="UniProtKB-SubCell"/>
</dbReference>
<evidence type="ECO:0000259" key="9">
    <source>
        <dbReference type="Pfam" id="PF21082"/>
    </source>
</evidence>
<name>A0A0F5YE65_9CYAN</name>
<comment type="caution">
    <text evidence="10">The sequence shown here is derived from an EMBL/GenBank/DDBJ whole genome shotgun (WGS) entry which is preliminary data.</text>
</comment>
<evidence type="ECO:0000256" key="3">
    <source>
        <dbReference type="ARBA" id="ARBA00022475"/>
    </source>
</evidence>
<feature type="transmembrane region" description="Helical" evidence="7">
    <location>
        <begin position="20"/>
        <end position="41"/>
    </location>
</feature>
<dbReference type="AlphaFoldDB" id="A0A0F5YE65"/>
<feature type="domain" description="Mechanosensitive ion channel MscS C-terminal" evidence="9">
    <location>
        <begin position="282"/>
        <end position="353"/>
    </location>
</feature>
<evidence type="ECO:0000256" key="5">
    <source>
        <dbReference type="ARBA" id="ARBA00022989"/>
    </source>
</evidence>
<keyword evidence="4 7" id="KW-0812">Transmembrane</keyword>
<organism evidence="10 11">
    <name type="scientific">Limnoraphis robusta CS-951</name>
    <dbReference type="NCBI Taxonomy" id="1637645"/>
    <lineage>
        <taxon>Bacteria</taxon>
        <taxon>Bacillati</taxon>
        <taxon>Cyanobacteriota</taxon>
        <taxon>Cyanophyceae</taxon>
        <taxon>Oscillatoriophycideae</taxon>
        <taxon>Oscillatoriales</taxon>
        <taxon>Sirenicapillariaceae</taxon>
        <taxon>Limnoraphis</taxon>
    </lineage>
</organism>
<dbReference type="InterPro" id="IPR049278">
    <property type="entry name" value="MS_channel_C"/>
</dbReference>